<dbReference type="InterPro" id="IPR007235">
    <property type="entry name" value="Glyco_trans_28_C"/>
</dbReference>
<name>A0AA88RWU0_9ASTE</name>
<dbReference type="EMBL" id="JAVXUO010000379">
    <property type="protein sequence ID" value="KAK2992817.1"/>
    <property type="molecule type" value="Genomic_DNA"/>
</dbReference>
<dbReference type="PANTHER" id="PTHR21015">
    <property type="entry name" value="UDP-N-ACETYLGLUCOSAMINE--N-ACETYLMURAMYL-(PENTAPEPTIDE) PYROPHOSPHORYL-UNDECAPRENOL N-ACETYLGLUCOSAMINE TRANSFERASE 1"/>
    <property type="match status" value="1"/>
</dbReference>
<comment type="caution">
    <text evidence="5">The sequence shown here is derived from an EMBL/GenBank/DDBJ whole genome shotgun (WGS) entry which is preliminary data.</text>
</comment>
<dbReference type="Pfam" id="PF04101">
    <property type="entry name" value="Glyco_tran_28_C"/>
    <property type="match status" value="1"/>
</dbReference>
<protein>
    <recommendedName>
        <fullName evidence="7">UDP-N-acetylglucosamine--N-acetylmuramyl-(Pentapeptide) pyrophosphoryl-undecaprenol N-acetylglucosamine transferase</fullName>
    </recommendedName>
</protein>
<keyword evidence="2" id="KW-0808">Transferase</keyword>
<accession>A0AA88RWU0</accession>
<evidence type="ECO:0000313" key="6">
    <source>
        <dbReference type="Proteomes" id="UP001187471"/>
    </source>
</evidence>
<evidence type="ECO:0008006" key="7">
    <source>
        <dbReference type="Google" id="ProtNLM"/>
    </source>
</evidence>
<proteinExistence type="predicted"/>
<dbReference type="Gene3D" id="3.40.50.2000">
    <property type="entry name" value="Glycogen Phosphorylase B"/>
    <property type="match status" value="2"/>
</dbReference>
<dbReference type="AlphaFoldDB" id="A0AA88RWU0"/>
<gene>
    <name evidence="5" type="ORF">RJ640_003503</name>
</gene>
<keyword evidence="6" id="KW-1185">Reference proteome</keyword>
<evidence type="ECO:0000256" key="1">
    <source>
        <dbReference type="ARBA" id="ARBA00022676"/>
    </source>
</evidence>
<keyword evidence="1" id="KW-0328">Glycosyltransferase</keyword>
<feature type="domain" description="Glycosyl transferase family 28 C-terminal" evidence="4">
    <location>
        <begin position="154"/>
        <end position="317"/>
    </location>
</feature>
<reference evidence="5" key="1">
    <citation type="submission" date="2022-12" db="EMBL/GenBank/DDBJ databases">
        <title>Draft genome assemblies for two species of Escallonia (Escalloniales).</title>
        <authorList>
            <person name="Chanderbali A."/>
            <person name="Dervinis C."/>
            <person name="Anghel I."/>
            <person name="Soltis D."/>
            <person name="Soltis P."/>
            <person name="Zapata F."/>
        </authorList>
    </citation>
    <scope>NUCLEOTIDE SEQUENCE</scope>
    <source>
        <strain evidence="5">UCBG92.1500</strain>
        <tissue evidence="5">Leaf</tissue>
    </source>
</reference>
<evidence type="ECO:0000259" key="3">
    <source>
        <dbReference type="Pfam" id="PF03033"/>
    </source>
</evidence>
<dbReference type="Proteomes" id="UP001187471">
    <property type="component" value="Unassembled WGS sequence"/>
</dbReference>
<sequence length="330" mass="35414">MESTAVPSAGYAFAAVPSAPSACPLLSPQNLLILPFRLTKSVIESWRQLNDFHPQIVIGTGGYVSLPVCLAASLKGLKVVIQEQNSVPGIANWVLSFIADKVFVAFNSTVDSFPRNKCVVCGNPVRLSLRRNMPKVVARTHFFPRAGGSEAKLVLVLGGSSGANAINIALLNLYNLMLLERKSLCIIWQTGVEAFHEMESLVKNHPNLILKPFLHSMDLAYAAADLIVSRAGAMTCSEILAAGKPSILIPSPNVAEGHQLNNASLMADLAGSRVITEDEIDSTTLRTAIEEILDNEGLMAEMSERALRSAKPNAAAEIARHVLSLVKLPT</sequence>
<dbReference type="GO" id="GO:0005975">
    <property type="term" value="P:carbohydrate metabolic process"/>
    <property type="evidence" value="ECO:0007669"/>
    <property type="project" value="InterPro"/>
</dbReference>
<evidence type="ECO:0000313" key="5">
    <source>
        <dbReference type="EMBL" id="KAK2992817.1"/>
    </source>
</evidence>
<evidence type="ECO:0000259" key="4">
    <source>
        <dbReference type="Pfam" id="PF04101"/>
    </source>
</evidence>
<dbReference type="CDD" id="cd03785">
    <property type="entry name" value="GT28_MurG"/>
    <property type="match status" value="1"/>
</dbReference>
<dbReference type="PANTHER" id="PTHR21015:SF22">
    <property type="entry name" value="GLYCOSYLTRANSFERASE"/>
    <property type="match status" value="1"/>
</dbReference>
<dbReference type="SUPFAM" id="SSF53756">
    <property type="entry name" value="UDP-Glycosyltransferase/glycogen phosphorylase"/>
    <property type="match status" value="1"/>
</dbReference>
<dbReference type="GO" id="GO:0016758">
    <property type="term" value="F:hexosyltransferase activity"/>
    <property type="evidence" value="ECO:0007669"/>
    <property type="project" value="InterPro"/>
</dbReference>
<organism evidence="5 6">
    <name type="scientific">Escallonia rubra</name>
    <dbReference type="NCBI Taxonomy" id="112253"/>
    <lineage>
        <taxon>Eukaryota</taxon>
        <taxon>Viridiplantae</taxon>
        <taxon>Streptophyta</taxon>
        <taxon>Embryophyta</taxon>
        <taxon>Tracheophyta</taxon>
        <taxon>Spermatophyta</taxon>
        <taxon>Magnoliopsida</taxon>
        <taxon>eudicotyledons</taxon>
        <taxon>Gunneridae</taxon>
        <taxon>Pentapetalae</taxon>
        <taxon>asterids</taxon>
        <taxon>campanulids</taxon>
        <taxon>Escalloniales</taxon>
        <taxon>Escalloniaceae</taxon>
        <taxon>Escallonia</taxon>
    </lineage>
</organism>
<dbReference type="InterPro" id="IPR004276">
    <property type="entry name" value="GlycoTrans_28_N"/>
</dbReference>
<feature type="domain" description="Glycosyltransferase family 28 N-terminal" evidence="3">
    <location>
        <begin position="2"/>
        <end position="103"/>
    </location>
</feature>
<dbReference type="Pfam" id="PF03033">
    <property type="entry name" value="Glyco_transf_28"/>
    <property type="match status" value="1"/>
</dbReference>
<evidence type="ECO:0000256" key="2">
    <source>
        <dbReference type="ARBA" id="ARBA00022679"/>
    </source>
</evidence>